<keyword evidence="2" id="KW-1185">Reference proteome</keyword>
<evidence type="ECO:0000313" key="1">
    <source>
        <dbReference type="EMBL" id="KAF5949044.1"/>
    </source>
</evidence>
<proteinExistence type="predicted"/>
<reference evidence="2" key="1">
    <citation type="journal article" date="2020" name="Nat. Commun.">
        <title>Genome assembly of wild tea tree DASZ reveals pedigree and selection history of tea varieties.</title>
        <authorList>
            <person name="Zhang W."/>
            <person name="Zhang Y."/>
            <person name="Qiu H."/>
            <person name="Guo Y."/>
            <person name="Wan H."/>
            <person name="Zhang X."/>
            <person name="Scossa F."/>
            <person name="Alseekh S."/>
            <person name="Zhang Q."/>
            <person name="Wang P."/>
            <person name="Xu L."/>
            <person name="Schmidt M.H."/>
            <person name="Jia X."/>
            <person name="Li D."/>
            <person name="Zhu A."/>
            <person name="Guo F."/>
            <person name="Chen W."/>
            <person name="Ni D."/>
            <person name="Usadel B."/>
            <person name="Fernie A.R."/>
            <person name="Wen W."/>
        </authorList>
    </citation>
    <scope>NUCLEOTIDE SEQUENCE [LARGE SCALE GENOMIC DNA]</scope>
    <source>
        <strain evidence="2">cv. G240</strain>
    </source>
</reference>
<dbReference type="EMBL" id="JACBKZ010000006">
    <property type="protein sequence ID" value="KAF5949044.1"/>
    <property type="molecule type" value="Genomic_DNA"/>
</dbReference>
<name>A0A7J7HAY8_CAMSI</name>
<comment type="caution">
    <text evidence="1">The sequence shown here is derived from an EMBL/GenBank/DDBJ whole genome shotgun (WGS) entry which is preliminary data.</text>
</comment>
<protein>
    <submittedName>
        <fullName evidence="1">Uncharacterized protein</fullName>
    </submittedName>
</protein>
<accession>A0A7J7HAY8</accession>
<organism evidence="1 2">
    <name type="scientific">Camellia sinensis</name>
    <name type="common">Tea plant</name>
    <name type="synonym">Thea sinensis</name>
    <dbReference type="NCBI Taxonomy" id="4442"/>
    <lineage>
        <taxon>Eukaryota</taxon>
        <taxon>Viridiplantae</taxon>
        <taxon>Streptophyta</taxon>
        <taxon>Embryophyta</taxon>
        <taxon>Tracheophyta</taxon>
        <taxon>Spermatophyta</taxon>
        <taxon>Magnoliopsida</taxon>
        <taxon>eudicotyledons</taxon>
        <taxon>Gunneridae</taxon>
        <taxon>Pentapetalae</taxon>
        <taxon>asterids</taxon>
        <taxon>Ericales</taxon>
        <taxon>Theaceae</taxon>
        <taxon>Camellia</taxon>
    </lineage>
</organism>
<sequence>MTFVILIYMGLDDKKQEGVGDKYGLRRSKKSDAKLKRVEASLTRARALIRNAMINQNRSSPLQDSDYIPNGDIYRNAYAFHR</sequence>
<evidence type="ECO:0000313" key="2">
    <source>
        <dbReference type="Proteomes" id="UP000593564"/>
    </source>
</evidence>
<dbReference type="Proteomes" id="UP000593564">
    <property type="component" value="Unassembled WGS sequence"/>
</dbReference>
<dbReference type="AlphaFoldDB" id="A0A7J7HAY8"/>
<gene>
    <name evidence="1" type="ORF">HYC85_015001</name>
</gene>
<reference evidence="1 2" key="2">
    <citation type="submission" date="2020-07" db="EMBL/GenBank/DDBJ databases">
        <title>Genome assembly of wild tea tree DASZ reveals pedigree and selection history of tea varieties.</title>
        <authorList>
            <person name="Zhang W."/>
        </authorList>
    </citation>
    <scope>NUCLEOTIDE SEQUENCE [LARGE SCALE GENOMIC DNA]</scope>
    <source>
        <strain evidence="2">cv. G240</strain>
        <tissue evidence="1">Leaf</tissue>
    </source>
</reference>